<feature type="signal peptide" evidence="7">
    <location>
        <begin position="1"/>
        <end position="18"/>
    </location>
</feature>
<protein>
    <submittedName>
        <fullName evidence="8">Uncharacterized protein</fullName>
    </submittedName>
</protein>
<organism evidence="8">
    <name type="scientific">Triatoma dimidiata</name>
    <name type="common">Kissing bug</name>
    <name type="synonym">Meccus dimidiatus</name>
    <dbReference type="NCBI Taxonomy" id="72491"/>
    <lineage>
        <taxon>Eukaryota</taxon>
        <taxon>Metazoa</taxon>
        <taxon>Ecdysozoa</taxon>
        <taxon>Arthropoda</taxon>
        <taxon>Hexapoda</taxon>
        <taxon>Insecta</taxon>
        <taxon>Pterygota</taxon>
        <taxon>Neoptera</taxon>
        <taxon>Paraneoptera</taxon>
        <taxon>Hemiptera</taxon>
        <taxon>Heteroptera</taxon>
        <taxon>Panheteroptera</taxon>
        <taxon>Cimicomorpha</taxon>
        <taxon>Reduviidae</taxon>
        <taxon>Triatominae</taxon>
        <taxon>Triatoma</taxon>
    </lineage>
</organism>
<accession>A0A0V0G1Z1</accession>
<dbReference type="GO" id="GO:0090729">
    <property type="term" value="F:toxin activity"/>
    <property type="evidence" value="ECO:0007669"/>
    <property type="project" value="UniProtKB-KW"/>
</dbReference>
<proteinExistence type="inferred from homology"/>
<dbReference type="GO" id="GO:0005576">
    <property type="term" value="C:extracellular region"/>
    <property type="evidence" value="ECO:0007669"/>
    <property type="project" value="UniProtKB-SubCell"/>
</dbReference>
<comment type="similarity">
    <text evidence="6">Belongs to the calycin superfamily. Triabin family.</text>
</comment>
<dbReference type="EMBL" id="GECL01003801">
    <property type="protein sequence ID" value="JAP02323.1"/>
    <property type="molecule type" value="Transcribed_RNA"/>
</dbReference>
<dbReference type="InterPro" id="IPR012674">
    <property type="entry name" value="Calycin"/>
</dbReference>
<name>A0A0V0G1Z1_TRIDM</name>
<keyword evidence="4 7" id="KW-0732">Signal</keyword>
<reference evidence="8" key="1">
    <citation type="journal article" date="2018" name="J. Proteomics">
        <title>Exploring the molecular complexity of Triatoma dimidiata sialome.</title>
        <authorList>
            <person name="Santiago P.B."/>
            <person name="de Araujo C.N."/>
            <person name="Charneau S."/>
            <person name="Bastos I.M.D."/>
            <person name="Assumpcao T.C.F."/>
            <person name="Queiroz R.M.L."/>
            <person name="Praca Y.R."/>
            <person name="Cordeiro T.M."/>
            <person name="Garcia C.H.S."/>
            <person name="da Silva I.G."/>
            <person name="Raiol T."/>
            <person name="Motta F.N."/>
            <person name="de Araujo Oliveira J.V."/>
            <person name="de Sousa M.V."/>
            <person name="Ribeiro J.M.C."/>
            <person name="de Santana J.M."/>
        </authorList>
    </citation>
    <scope>NUCLEOTIDE SEQUENCE</scope>
    <source>
        <strain evidence="8">Santander</strain>
        <tissue evidence="8">Salivary glands</tissue>
    </source>
</reference>
<keyword evidence="5" id="KW-1199">Hemostasis impairing toxin</keyword>
<dbReference type="InterPro" id="IPR005657">
    <property type="entry name" value="Triabi/Procalin"/>
</dbReference>
<evidence type="ECO:0000313" key="8">
    <source>
        <dbReference type="EMBL" id="JAP02323.1"/>
    </source>
</evidence>
<keyword evidence="3" id="KW-0800">Toxin</keyword>
<dbReference type="AlphaFoldDB" id="A0A0V0G1Z1"/>
<evidence type="ECO:0000256" key="4">
    <source>
        <dbReference type="ARBA" id="ARBA00022729"/>
    </source>
</evidence>
<evidence type="ECO:0000256" key="6">
    <source>
        <dbReference type="ARBA" id="ARBA00034121"/>
    </source>
</evidence>
<evidence type="ECO:0000256" key="5">
    <source>
        <dbReference type="ARBA" id="ARBA00023240"/>
    </source>
</evidence>
<dbReference type="SUPFAM" id="SSF50814">
    <property type="entry name" value="Lipocalins"/>
    <property type="match status" value="1"/>
</dbReference>
<evidence type="ECO:0000256" key="7">
    <source>
        <dbReference type="SAM" id="SignalP"/>
    </source>
</evidence>
<dbReference type="Gene3D" id="2.40.128.20">
    <property type="match status" value="1"/>
</dbReference>
<dbReference type="CDD" id="cd19423">
    <property type="entry name" value="lipocalin_LTBP1-like"/>
    <property type="match status" value="1"/>
</dbReference>
<comment type="subcellular location">
    <subcellularLocation>
        <location evidence="1">Secreted</location>
    </subcellularLocation>
</comment>
<sequence length="228" mass="25989">MKTIIALTFIGILTYAFAEEPSEKTECKHEPMANFDSTKYLQITRAFATHSRERTGAIICRLYKTEQSGDKTGKIDTNIYEYYLKRRDIYYSEVHCNTTERRIKKGEFVSSCKQVMVTARRSGTTKIPKSRIMKVYTSVIDTDYDKYIILYKCIKTKSGIKDNIEVLQTDINAGDEPIKQALEKNGMELEDFIPFFSNACLIGSSPAFISVCNTSILSLIPDLVLIHL</sequence>
<feature type="chain" id="PRO_5006865133" evidence="7">
    <location>
        <begin position="19"/>
        <end position="228"/>
    </location>
</feature>
<evidence type="ECO:0000256" key="3">
    <source>
        <dbReference type="ARBA" id="ARBA00022656"/>
    </source>
</evidence>
<keyword evidence="2" id="KW-0964">Secreted</keyword>
<evidence type="ECO:0000256" key="1">
    <source>
        <dbReference type="ARBA" id="ARBA00004613"/>
    </source>
</evidence>
<evidence type="ECO:0000256" key="2">
    <source>
        <dbReference type="ARBA" id="ARBA00022525"/>
    </source>
</evidence>
<dbReference type="Pfam" id="PF03973">
    <property type="entry name" value="Triabin"/>
    <property type="match status" value="1"/>
</dbReference>
<dbReference type="GO" id="GO:0030682">
    <property type="term" value="P:symbiont-mediated perturbation of host defenses"/>
    <property type="evidence" value="ECO:0007669"/>
    <property type="project" value="InterPro"/>
</dbReference>